<organism evidence="3 4">
    <name type="scientific">Blepharisma stoltei</name>
    <dbReference type="NCBI Taxonomy" id="1481888"/>
    <lineage>
        <taxon>Eukaryota</taxon>
        <taxon>Sar</taxon>
        <taxon>Alveolata</taxon>
        <taxon>Ciliophora</taxon>
        <taxon>Postciliodesmatophora</taxon>
        <taxon>Heterotrichea</taxon>
        <taxon>Heterotrichida</taxon>
        <taxon>Blepharismidae</taxon>
        <taxon>Blepharisma</taxon>
    </lineage>
</organism>
<evidence type="ECO:0000313" key="4">
    <source>
        <dbReference type="Proteomes" id="UP001162131"/>
    </source>
</evidence>
<feature type="signal peptide" evidence="2">
    <location>
        <begin position="1"/>
        <end position="16"/>
    </location>
</feature>
<keyword evidence="2" id="KW-0732">Signal</keyword>
<proteinExistence type="predicted"/>
<protein>
    <recommendedName>
        <fullName evidence="5">Ficolin</fullName>
    </recommendedName>
</protein>
<feature type="compositionally biased region" description="Low complexity" evidence="1">
    <location>
        <begin position="69"/>
        <end position="92"/>
    </location>
</feature>
<accession>A0AAU9JSX2</accession>
<name>A0AAU9JSX2_9CILI</name>
<feature type="chain" id="PRO_5043874388" description="Ficolin" evidence="2">
    <location>
        <begin position="17"/>
        <end position="132"/>
    </location>
</feature>
<dbReference type="EMBL" id="CAJZBQ010000050">
    <property type="protein sequence ID" value="CAG9329985.1"/>
    <property type="molecule type" value="Genomic_DNA"/>
</dbReference>
<evidence type="ECO:0000313" key="3">
    <source>
        <dbReference type="EMBL" id="CAG9329985.1"/>
    </source>
</evidence>
<dbReference type="PANTHER" id="PTHR24023">
    <property type="entry name" value="COLLAGEN ALPHA"/>
    <property type="match status" value="1"/>
</dbReference>
<dbReference type="InterPro" id="IPR050149">
    <property type="entry name" value="Collagen_superfamily"/>
</dbReference>
<dbReference type="AlphaFoldDB" id="A0AAU9JSX2"/>
<dbReference type="PANTHER" id="PTHR24023:SF1082">
    <property type="entry name" value="COLLAGEN TRIPLE HELIX REPEAT"/>
    <property type="match status" value="1"/>
</dbReference>
<dbReference type="Proteomes" id="UP001162131">
    <property type="component" value="Unassembled WGS sequence"/>
</dbReference>
<evidence type="ECO:0008006" key="5">
    <source>
        <dbReference type="Google" id="ProtNLM"/>
    </source>
</evidence>
<evidence type="ECO:0000256" key="1">
    <source>
        <dbReference type="SAM" id="MobiDB-lite"/>
    </source>
</evidence>
<comment type="caution">
    <text evidence="3">The sequence shown here is derived from an EMBL/GenBank/DDBJ whole genome shotgun (WGS) entry which is preliminary data.</text>
</comment>
<dbReference type="Pfam" id="PF01391">
    <property type="entry name" value="Collagen"/>
    <property type="match status" value="1"/>
</dbReference>
<dbReference type="GO" id="GO:0005615">
    <property type="term" value="C:extracellular space"/>
    <property type="evidence" value="ECO:0007669"/>
    <property type="project" value="TreeGrafter"/>
</dbReference>
<keyword evidence="4" id="KW-1185">Reference proteome</keyword>
<feature type="compositionally biased region" description="Low complexity" evidence="1">
    <location>
        <begin position="43"/>
        <end position="53"/>
    </location>
</feature>
<reference evidence="3" key="1">
    <citation type="submission" date="2021-09" db="EMBL/GenBank/DDBJ databases">
        <authorList>
            <consortium name="AG Swart"/>
            <person name="Singh M."/>
            <person name="Singh A."/>
            <person name="Seah K."/>
            <person name="Emmerich C."/>
        </authorList>
    </citation>
    <scope>NUCLEOTIDE SEQUENCE</scope>
    <source>
        <strain evidence="3">ATCC30299</strain>
    </source>
</reference>
<sequence length="132" mass="14154">MVKILILMTLAFVVIASKLKVLEGDVDDSNCGCGLEEAEWNAGPRGEQGPQGDQGEKGEKGQQGEKGEQGPQGEQGEQGDQGPRGEQGPQGDKGARGARGPGWRWVTYVPVGNEMPPECDEGWKYTLLKVMK</sequence>
<gene>
    <name evidence="3" type="ORF">BSTOLATCC_MIC50099</name>
</gene>
<feature type="compositionally biased region" description="Basic and acidic residues" evidence="1">
    <location>
        <begin position="54"/>
        <end position="68"/>
    </location>
</feature>
<dbReference type="GO" id="GO:0031012">
    <property type="term" value="C:extracellular matrix"/>
    <property type="evidence" value="ECO:0007669"/>
    <property type="project" value="TreeGrafter"/>
</dbReference>
<evidence type="ECO:0000256" key="2">
    <source>
        <dbReference type="SAM" id="SignalP"/>
    </source>
</evidence>
<dbReference type="InterPro" id="IPR008160">
    <property type="entry name" value="Collagen"/>
</dbReference>
<feature type="region of interest" description="Disordered" evidence="1">
    <location>
        <begin position="28"/>
        <end position="103"/>
    </location>
</feature>